<sequence>MGPRVPGMGLSMPTMMGRRLAHSPMPTAWPPGPQARTPRRKQPESASKAEGRTMNCSRR</sequence>
<dbReference type="EMBL" id="HF583493">
    <property type="protein sequence ID" value="CCQ42990.1"/>
    <property type="molecule type" value="Genomic_DNA"/>
</dbReference>
<evidence type="ECO:0000256" key="1">
    <source>
        <dbReference type="SAM" id="MobiDB-lite"/>
    </source>
</evidence>
<gene>
    <name evidence="2" type="primary">NOS1</name>
</gene>
<organism evidence="2">
    <name type="scientific">Homo sapiens</name>
    <name type="common">Human</name>
    <dbReference type="NCBI Taxonomy" id="9606"/>
    <lineage>
        <taxon>Eukaryota</taxon>
        <taxon>Metazoa</taxon>
        <taxon>Chordata</taxon>
        <taxon>Craniata</taxon>
        <taxon>Vertebrata</taxon>
        <taxon>Euteleostomi</taxon>
        <taxon>Mammalia</taxon>
        <taxon>Eutheria</taxon>
        <taxon>Euarchontoglires</taxon>
        <taxon>Primates</taxon>
        <taxon>Haplorrhini</taxon>
        <taxon>Catarrhini</taxon>
        <taxon>Hominidae</taxon>
        <taxon>Homo</taxon>
    </lineage>
</organism>
<name>L8E6X1_HUMAN</name>
<protein>
    <submittedName>
        <fullName evidence="2">Alternative protein NOS1</fullName>
    </submittedName>
</protein>
<feature type="compositionally biased region" description="Basic and acidic residues" evidence="1">
    <location>
        <begin position="41"/>
        <end position="51"/>
    </location>
</feature>
<dbReference type="ChiTaRS" id="NOS1">
    <property type="organism name" value="human"/>
</dbReference>
<accession>L8E6X1</accession>
<proteinExistence type="predicted"/>
<dbReference type="OrthoDB" id="1688044at2759"/>
<feature type="region of interest" description="Disordered" evidence="1">
    <location>
        <begin position="1"/>
        <end position="59"/>
    </location>
</feature>
<evidence type="ECO:0000313" key="2">
    <source>
        <dbReference type="EMBL" id="CCQ42990.1"/>
    </source>
</evidence>
<reference evidence="2" key="1">
    <citation type="journal article" date="2013" name="PLoS ONE">
        <title>Direct detection of alternative open reading frames translation products in human significantly expands the proteome.</title>
        <authorList>
            <person name="Vanderperre B."/>
            <person name="Lucier J.-F."/>
            <person name="Motard J."/>
            <person name="Tremblay G."/>
            <person name="Vanderperre S."/>
            <person name="Wisztorski M."/>
            <person name="Salzet M."/>
            <person name="Boisvert F.-M."/>
            <person name="Roucou X."/>
        </authorList>
    </citation>
    <scope>NUCLEOTIDE SEQUENCE</scope>
</reference>
<dbReference type="AlphaFoldDB" id="L8E6X1"/>